<feature type="domain" description="Acyl-CoA dehydrogenase C-terminal" evidence="6">
    <location>
        <begin position="242"/>
        <end position="360"/>
    </location>
</feature>
<feature type="domain" description="Acyl-CoA dehydrogenase/oxidase N-terminal" evidence="5">
    <location>
        <begin position="20"/>
        <end position="95"/>
    </location>
</feature>
<sequence length="381" mass="42088">MSLWIQNERQREWMEKIGLLADEFQKTAALDDEAGRFPAEKIQRLRDAGYTALTVPEAFGGAGISVYEMVLFQERLARGDAAVALGIGWHLSVMGELGEGNSWDEGVFSFITKEVKKGAVLNRAATERQTGSPTRGGRPGTSAVKKDGKWVLNGRKTFTTLSLTLDYMLVTAWIEEKQTTGVFLIHKDQAGVSVEETWDMIAMKATGSHDLLLDHVTVSDERLVELISGPRAAKVNGWLLHIPAAYLGIAQAARDYAVRFASEYSPNSLNGPIKDVPAVQQRVGEMELELLKARQFLFTAAQMYDDPKRRPFIKSELGAAKHIVTNAVLSVVDKAMRITGAKSLERNNPLQRYYRDARAGLHNPPMDDAVIGKLAAEAFEQ</sequence>
<feature type="region of interest" description="Disordered" evidence="3">
    <location>
        <begin position="123"/>
        <end position="145"/>
    </location>
</feature>
<dbReference type="Pfam" id="PF02771">
    <property type="entry name" value="Acyl-CoA_dh_N"/>
    <property type="match status" value="1"/>
</dbReference>
<dbReference type="EMBL" id="WKKV01000006">
    <property type="protein sequence ID" value="MSE03179.1"/>
    <property type="molecule type" value="Genomic_DNA"/>
</dbReference>
<dbReference type="PIRSF" id="PIRSF016578">
    <property type="entry name" value="HsaA"/>
    <property type="match status" value="1"/>
</dbReference>
<dbReference type="SUPFAM" id="SSF56645">
    <property type="entry name" value="Acyl-CoA dehydrogenase NM domain-like"/>
    <property type="match status" value="1"/>
</dbReference>
<dbReference type="InterPro" id="IPR013107">
    <property type="entry name" value="Acyl-CoA_DH_C"/>
</dbReference>
<feature type="domain" description="Acyl-CoA oxidase/dehydrogenase middle" evidence="4">
    <location>
        <begin position="124"/>
        <end position="216"/>
    </location>
</feature>
<dbReference type="InterPro" id="IPR006091">
    <property type="entry name" value="Acyl-CoA_Oxase/DH_mid-dom"/>
</dbReference>
<dbReference type="Pfam" id="PF02770">
    <property type="entry name" value="Acyl-CoA_dh_M"/>
    <property type="match status" value="1"/>
</dbReference>
<keyword evidence="2" id="KW-0560">Oxidoreductase</keyword>
<gene>
    <name evidence="7" type="ORF">GKC39_14020</name>
</gene>
<evidence type="ECO:0000256" key="3">
    <source>
        <dbReference type="SAM" id="MobiDB-lite"/>
    </source>
</evidence>
<dbReference type="Pfam" id="PF08028">
    <property type="entry name" value="Acyl-CoA_dh_2"/>
    <property type="match status" value="1"/>
</dbReference>
<evidence type="ECO:0000256" key="1">
    <source>
        <dbReference type="ARBA" id="ARBA00022630"/>
    </source>
</evidence>
<reference evidence="7" key="1">
    <citation type="submission" date="2019-11" db="EMBL/GenBank/DDBJ databases">
        <title>Draft Genome Sequence of Plant Growth-Promoting Rhizosphere-Associated Bacteria.</title>
        <authorList>
            <person name="Vasilyev I.Y."/>
            <person name="Radchenko V."/>
            <person name="Ilnitskaya E.V."/>
        </authorList>
    </citation>
    <scope>NUCLEOTIDE SEQUENCE</scope>
    <source>
        <strain evidence="7">VRA_517_n</strain>
    </source>
</reference>
<dbReference type="Gene3D" id="1.10.540.10">
    <property type="entry name" value="Acyl-CoA dehydrogenase/oxidase, N-terminal domain"/>
    <property type="match status" value="1"/>
</dbReference>
<name>A0A6A8LMP6_BACVE</name>
<dbReference type="InterPro" id="IPR036250">
    <property type="entry name" value="AcylCo_DH-like_C"/>
</dbReference>
<accession>A0A6A8LMP6</accession>
<organism evidence="7">
    <name type="scientific">Bacillus velezensis</name>
    <dbReference type="NCBI Taxonomy" id="492670"/>
    <lineage>
        <taxon>Bacteria</taxon>
        <taxon>Bacillati</taxon>
        <taxon>Bacillota</taxon>
        <taxon>Bacilli</taxon>
        <taxon>Bacillales</taxon>
        <taxon>Bacillaceae</taxon>
        <taxon>Bacillus</taxon>
        <taxon>Bacillus amyloliquefaciens group</taxon>
    </lineage>
</organism>
<comment type="caution">
    <text evidence="7">The sequence shown here is derived from an EMBL/GenBank/DDBJ whole genome shotgun (WGS) entry which is preliminary data.</text>
</comment>
<dbReference type="InterPro" id="IPR013786">
    <property type="entry name" value="AcylCoA_DH/ox_N"/>
</dbReference>
<dbReference type="GO" id="GO:0050660">
    <property type="term" value="F:flavin adenine dinucleotide binding"/>
    <property type="evidence" value="ECO:0007669"/>
    <property type="project" value="InterPro"/>
</dbReference>
<dbReference type="FunFam" id="2.40.110.10:FF:000020">
    <property type="entry name" value="Putative acyl-CoA dehydrogenase YdbM"/>
    <property type="match status" value="1"/>
</dbReference>
<dbReference type="RefSeq" id="WP_048367693.1">
    <property type="nucleotide sequence ID" value="NZ_AP028932.1"/>
</dbReference>
<evidence type="ECO:0000256" key="2">
    <source>
        <dbReference type="ARBA" id="ARBA00023002"/>
    </source>
</evidence>
<dbReference type="Gene3D" id="2.40.110.10">
    <property type="entry name" value="Butyryl-CoA Dehydrogenase, subunit A, domain 2"/>
    <property type="match status" value="1"/>
</dbReference>
<dbReference type="PANTHER" id="PTHR43884:SF25">
    <property type="entry name" value="ACYL-COA DEHYDROGENASE YDBM-RELATED"/>
    <property type="match status" value="1"/>
</dbReference>
<dbReference type="SUPFAM" id="SSF47203">
    <property type="entry name" value="Acyl-CoA dehydrogenase C-terminal domain-like"/>
    <property type="match status" value="1"/>
</dbReference>
<dbReference type="InterPro" id="IPR037069">
    <property type="entry name" value="AcylCoA_DH/ox_N_sf"/>
</dbReference>
<dbReference type="GO" id="GO:0003995">
    <property type="term" value="F:acyl-CoA dehydrogenase activity"/>
    <property type="evidence" value="ECO:0007669"/>
    <property type="project" value="TreeGrafter"/>
</dbReference>
<proteinExistence type="predicted"/>
<evidence type="ECO:0000259" key="4">
    <source>
        <dbReference type="Pfam" id="PF02770"/>
    </source>
</evidence>
<protein>
    <submittedName>
        <fullName evidence="7">Acyl-CoA dehydrogenase</fullName>
    </submittedName>
</protein>
<dbReference type="Gene3D" id="1.20.140.10">
    <property type="entry name" value="Butyryl-CoA Dehydrogenase, subunit A, domain 3"/>
    <property type="match status" value="1"/>
</dbReference>
<evidence type="ECO:0000259" key="6">
    <source>
        <dbReference type="Pfam" id="PF08028"/>
    </source>
</evidence>
<dbReference type="AlphaFoldDB" id="A0A6A8LMP6"/>
<keyword evidence="1" id="KW-0285">Flavoprotein</keyword>
<dbReference type="InterPro" id="IPR046373">
    <property type="entry name" value="Acyl-CoA_Oxase/DH_mid-dom_sf"/>
</dbReference>
<dbReference type="PANTHER" id="PTHR43884">
    <property type="entry name" value="ACYL-COA DEHYDROGENASE"/>
    <property type="match status" value="1"/>
</dbReference>
<evidence type="ECO:0000313" key="7">
    <source>
        <dbReference type="EMBL" id="MSE03179.1"/>
    </source>
</evidence>
<evidence type="ECO:0000259" key="5">
    <source>
        <dbReference type="Pfam" id="PF02771"/>
    </source>
</evidence>
<feature type="compositionally biased region" description="Low complexity" evidence="3">
    <location>
        <begin position="130"/>
        <end position="142"/>
    </location>
</feature>
<dbReference type="InterPro" id="IPR009100">
    <property type="entry name" value="AcylCoA_DH/oxidase_NM_dom_sf"/>
</dbReference>